<protein>
    <submittedName>
        <fullName evidence="1">Uncharacterized protein</fullName>
    </submittedName>
</protein>
<reference evidence="1" key="1">
    <citation type="submission" date="2021-02" db="EMBL/GenBank/DDBJ databases">
        <authorList>
            <person name="Dougan E. K."/>
            <person name="Rhodes N."/>
            <person name="Thang M."/>
            <person name="Chan C."/>
        </authorList>
    </citation>
    <scope>NUCLEOTIDE SEQUENCE</scope>
</reference>
<dbReference type="EMBL" id="CAJNJA010032830">
    <property type="protein sequence ID" value="CAE7671565.1"/>
    <property type="molecule type" value="Genomic_DNA"/>
</dbReference>
<evidence type="ECO:0000313" key="1">
    <source>
        <dbReference type="EMBL" id="CAE7671565.1"/>
    </source>
</evidence>
<accession>A0A812W5D9</accession>
<name>A0A812W5D9_9DINO</name>
<gene>
    <name evidence="1" type="ORF">SNEC2469_LOCUS19226</name>
</gene>
<evidence type="ECO:0000313" key="2">
    <source>
        <dbReference type="Proteomes" id="UP000601435"/>
    </source>
</evidence>
<dbReference type="AlphaFoldDB" id="A0A812W5D9"/>
<organism evidence="1 2">
    <name type="scientific">Symbiodinium necroappetens</name>
    <dbReference type="NCBI Taxonomy" id="1628268"/>
    <lineage>
        <taxon>Eukaryota</taxon>
        <taxon>Sar</taxon>
        <taxon>Alveolata</taxon>
        <taxon>Dinophyceae</taxon>
        <taxon>Suessiales</taxon>
        <taxon>Symbiodiniaceae</taxon>
        <taxon>Symbiodinium</taxon>
    </lineage>
</organism>
<comment type="caution">
    <text evidence="1">The sequence shown here is derived from an EMBL/GenBank/DDBJ whole genome shotgun (WGS) entry which is preliminary data.</text>
</comment>
<sequence>MADRSFEEDAEWACYLPDIANRLYFALSDPPSLEVYEDFLEMGMEAMRECLLELYVQLPLEDEDDLLVLRYAIDVFTSLRYQAIWSPMERITTGIPLRSPQPKTEGPVRLLNIRNALNPEKFLAEITNGLDFVTSLNTTEKPPGSLSWSRVSAVWKKAMRIPIDLHSLD</sequence>
<dbReference type="Proteomes" id="UP000601435">
    <property type="component" value="Unassembled WGS sequence"/>
</dbReference>
<keyword evidence="2" id="KW-1185">Reference proteome</keyword>
<proteinExistence type="predicted"/>